<dbReference type="Proteomes" id="UP000053433">
    <property type="component" value="Unassembled WGS sequence"/>
</dbReference>
<evidence type="ECO:0000313" key="1">
    <source>
        <dbReference type="EMBL" id="KUE76478.1"/>
    </source>
</evidence>
<gene>
    <name evidence="1" type="ORF">ASJ35_08425</name>
</gene>
<sequence>MLHPQLLSELEELLRQKGLLENDPQSEIVPKAPVFKGAAPSMPLACPNCEEDDNTSYFDDILGLLNNREADEGRKLEQFVANELKPSFHTLLFGYIDNMELADTDVYRRAGIDRRLFSKIRSNPNYHPSKQTALALSLALHLSKEQTEEMLASAGHALSQSMVRDIIILFCIEHQIYDLHDVNEILAHFEQPVFGAVL</sequence>
<evidence type="ECO:0000313" key="2">
    <source>
        <dbReference type="Proteomes" id="UP000053433"/>
    </source>
</evidence>
<organism evidence="1 2">
    <name type="scientific">Ruthenibacterium lactatiformans</name>
    <dbReference type="NCBI Taxonomy" id="1550024"/>
    <lineage>
        <taxon>Bacteria</taxon>
        <taxon>Bacillati</taxon>
        <taxon>Bacillota</taxon>
        <taxon>Clostridia</taxon>
        <taxon>Eubacteriales</taxon>
        <taxon>Oscillospiraceae</taxon>
        <taxon>Ruthenibacterium</taxon>
    </lineage>
</organism>
<name>A0A0W7TRP3_9FIRM</name>
<reference evidence="1 2" key="1">
    <citation type="submission" date="2015-10" db="EMBL/GenBank/DDBJ databases">
        <title>A novel member of the family Ruminococcaceae isolated from human faeces.</title>
        <authorList>
            <person name="Shkoporov A.N."/>
            <person name="Chaplin A.V."/>
            <person name="Motuzova O.V."/>
            <person name="Kafarskaia L.I."/>
            <person name="Efimov B.A."/>
        </authorList>
    </citation>
    <scope>NUCLEOTIDE SEQUENCE [LARGE SCALE GENOMIC DNA]</scope>
    <source>
        <strain evidence="1 2">668</strain>
    </source>
</reference>
<dbReference type="RefSeq" id="WP_058723142.1">
    <property type="nucleotide sequence ID" value="NZ_DAWBJP010000005.1"/>
</dbReference>
<protein>
    <submittedName>
        <fullName evidence="1">Uncharacterized protein</fullName>
    </submittedName>
</protein>
<proteinExistence type="predicted"/>
<dbReference type="AlphaFoldDB" id="A0A0W7TRP3"/>
<accession>A0A0W7TRP3</accession>
<dbReference type="EMBL" id="LMUA01000009">
    <property type="protein sequence ID" value="KUE76478.1"/>
    <property type="molecule type" value="Genomic_DNA"/>
</dbReference>
<comment type="caution">
    <text evidence="1">The sequence shown here is derived from an EMBL/GenBank/DDBJ whole genome shotgun (WGS) entry which is preliminary data.</text>
</comment>